<dbReference type="EMBL" id="QUTE01022033">
    <property type="protein sequence ID" value="RHY82866.1"/>
    <property type="molecule type" value="Genomic_DNA"/>
</dbReference>
<dbReference type="SMART" id="SM00338">
    <property type="entry name" value="BRLZ"/>
    <property type="match status" value="1"/>
</dbReference>
<evidence type="ECO:0000313" key="6">
    <source>
        <dbReference type="EMBL" id="RHZ05324.1"/>
    </source>
</evidence>
<dbReference type="InterPro" id="IPR046347">
    <property type="entry name" value="bZIP_sf"/>
</dbReference>
<dbReference type="Proteomes" id="UP000275652">
    <property type="component" value="Unassembled WGS sequence"/>
</dbReference>
<dbReference type="GO" id="GO:0003700">
    <property type="term" value="F:DNA-binding transcription factor activity"/>
    <property type="evidence" value="ECO:0007669"/>
    <property type="project" value="InterPro"/>
</dbReference>
<keyword evidence="2" id="KW-0812">Transmembrane</keyword>
<dbReference type="Gene3D" id="1.20.5.170">
    <property type="match status" value="1"/>
</dbReference>
<dbReference type="AlphaFoldDB" id="A0A397EKA4"/>
<dbReference type="EMBL" id="QUSZ01005950">
    <property type="protein sequence ID" value="RHY07495.1"/>
    <property type="molecule type" value="Genomic_DNA"/>
</dbReference>
<dbReference type="Proteomes" id="UP000266196">
    <property type="component" value="Unassembled WGS sequence"/>
</dbReference>
<evidence type="ECO:0000256" key="1">
    <source>
        <dbReference type="SAM" id="MobiDB-lite"/>
    </source>
</evidence>
<feature type="compositionally biased region" description="Low complexity" evidence="1">
    <location>
        <begin position="69"/>
        <end position="91"/>
    </location>
</feature>
<reference evidence="8 9" key="2">
    <citation type="submission" date="2018-08" db="EMBL/GenBank/DDBJ databases">
        <title>Aphanomyces genome sequencing and annotation.</title>
        <authorList>
            <person name="Minardi D."/>
            <person name="Oidtmann B."/>
            <person name="Van Der Giezen M."/>
            <person name="Studholme D.J."/>
        </authorList>
    </citation>
    <scope>NUCLEOTIDE SEQUENCE [LARGE SCALE GENOMIC DNA]</scope>
    <source>
        <strain evidence="5 9">197901</strain>
        <strain evidence="6 11">FDL457</strain>
        <strain evidence="4 8">Kv</strain>
    </source>
</reference>
<feature type="domain" description="BZIP" evidence="3">
    <location>
        <begin position="151"/>
        <end position="165"/>
    </location>
</feature>
<dbReference type="InterPro" id="IPR004827">
    <property type="entry name" value="bZIP"/>
</dbReference>
<dbReference type="EMBL" id="QUTI01030966">
    <property type="protein sequence ID" value="RLO03443.1"/>
    <property type="molecule type" value="Genomic_DNA"/>
</dbReference>
<evidence type="ECO:0000313" key="8">
    <source>
        <dbReference type="Proteomes" id="UP000265427"/>
    </source>
</evidence>
<accession>A0A397EKA4</accession>
<evidence type="ECO:0000313" key="10">
    <source>
        <dbReference type="Proteomes" id="UP000275652"/>
    </source>
</evidence>
<name>A0A397EKA4_APHAT</name>
<evidence type="ECO:0000313" key="4">
    <source>
        <dbReference type="EMBL" id="RHY07495.1"/>
    </source>
</evidence>
<evidence type="ECO:0000313" key="11">
    <source>
        <dbReference type="Proteomes" id="UP000286510"/>
    </source>
</evidence>
<protein>
    <recommendedName>
        <fullName evidence="3">BZIP domain-containing protein</fullName>
    </recommendedName>
</protein>
<evidence type="ECO:0000313" key="7">
    <source>
        <dbReference type="EMBL" id="RLO03443.1"/>
    </source>
</evidence>
<feature type="region of interest" description="Disordered" evidence="1">
    <location>
        <begin position="134"/>
        <end position="173"/>
    </location>
</feature>
<feature type="compositionally biased region" description="Basic and acidic residues" evidence="1">
    <location>
        <begin position="149"/>
        <end position="160"/>
    </location>
</feature>
<feature type="transmembrane region" description="Helical" evidence="2">
    <location>
        <begin position="308"/>
        <end position="326"/>
    </location>
</feature>
<dbReference type="Proteomes" id="UP000265427">
    <property type="component" value="Unassembled WGS sequence"/>
</dbReference>
<evidence type="ECO:0000313" key="5">
    <source>
        <dbReference type="EMBL" id="RHY82866.1"/>
    </source>
</evidence>
<proteinExistence type="predicted"/>
<dbReference type="Proteomes" id="UP000286510">
    <property type="component" value="Unassembled WGS sequence"/>
</dbReference>
<dbReference type="CDD" id="cd14686">
    <property type="entry name" value="bZIP"/>
    <property type="match status" value="1"/>
</dbReference>
<organism evidence="5 9">
    <name type="scientific">Aphanomyces astaci</name>
    <name type="common">Crayfish plague agent</name>
    <dbReference type="NCBI Taxonomy" id="112090"/>
    <lineage>
        <taxon>Eukaryota</taxon>
        <taxon>Sar</taxon>
        <taxon>Stramenopiles</taxon>
        <taxon>Oomycota</taxon>
        <taxon>Saprolegniomycetes</taxon>
        <taxon>Saprolegniales</taxon>
        <taxon>Verrucalvaceae</taxon>
        <taxon>Aphanomyces</taxon>
    </lineage>
</organism>
<dbReference type="PROSITE" id="PS00036">
    <property type="entry name" value="BZIP_BASIC"/>
    <property type="match status" value="1"/>
</dbReference>
<evidence type="ECO:0000256" key="2">
    <source>
        <dbReference type="SAM" id="Phobius"/>
    </source>
</evidence>
<dbReference type="EMBL" id="QUTF01017011">
    <property type="protein sequence ID" value="RHZ05324.1"/>
    <property type="molecule type" value="Genomic_DNA"/>
</dbReference>
<keyword evidence="2" id="KW-1133">Transmembrane helix</keyword>
<evidence type="ECO:0000259" key="3">
    <source>
        <dbReference type="PROSITE" id="PS00036"/>
    </source>
</evidence>
<evidence type="ECO:0000313" key="9">
    <source>
        <dbReference type="Proteomes" id="UP000266196"/>
    </source>
</evidence>
<reference evidence="7 10" key="1">
    <citation type="journal article" date="2018" name="J. Invertebr. Pathol.">
        <title>New genotyping method for the causative agent of crayfish plague (Aphanomyces astaci) based on whole genome data.</title>
        <authorList>
            <person name="Minardi D."/>
            <person name="Studholme D.J."/>
            <person name="van der Giezen M."/>
            <person name="Pretto T."/>
            <person name="Oidtmann B."/>
        </authorList>
    </citation>
    <scope>NUCLEOTIDE SEQUENCE [LARGE SCALE GENOMIC DNA]</scope>
    <source>
        <strain evidence="7 10">KB13</strain>
    </source>
</reference>
<feature type="region of interest" description="Disordered" evidence="1">
    <location>
        <begin position="69"/>
        <end position="94"/>
    </location>
</feature>
<gene>
    <name evidence="6" type="ORF">DYB26_013706</name>
    <name evidence="7" type="ORF">DYB28_012814</name>
    <name evidence="5" type="ORF">DYB31_012923</name>
    <name evidence="4" type="ORF">DYB36_009333</name>
</gene>
<keyword evidence="2" id="KW-0472">Membrane</keyword>
<feature type="transmembrane region" description="Helical" evidence="2">
    <location>
        <begin position="231"/>
        <end position="250"/>
    </location>
</feature>
<dbReference type="SUPFAM" id="SSF57959">
    <property type="entry name" value="Leucine zipper domain"/>
    <property type="match status" value="1"/>
</dbReference>
<comment type="caution">
    <text evidence="5">The sequence shown here is derived from an EMBL/GenBank/DDBJ whole genome shotgun (WGS) entry which is preliminary data.</text>
</comment>
<sequence>MYCWIHLVPSAPGAMDSTHLDMMLIDDDMACLFDGVPPSTHPIMEDVDIDIFDDLPMFKNESYDFTDATTDDSSAGVSSPSSSECSDSSTSPMQRHSYPVATAYPWMPAVVPAALSLPFAMPIGLPIATKRSLEAPELPQSTSKRSKHEIRLMKNRESANKSRMRRKNQVTDLAGENNDLKALLAERDAQLAARDATIKSLTEQLHFLRTLVTTSTSTSDQNVQSFNKSKLAAPAAGIVLCAFVFGLTLFSDPYAHSAPAAPHRRSMRVVHGMSTASPSSSSSSMYMATTPMGLLYLLSEFGVVFDSLWFHLLAVLAVSLLCVLVLRQPTSPKDIHVSVNLHEKKGTVVHRLCHRASRWVTRSPATNVGKMH</sequence>